<proteinExistence type="predicted"/>
<name>A0A1T4NYJ1_9BACT</name>
<gene>
    <name evidence="3" type="ORF">SAMN02745119_01783</name>
</gene>
<dbReference type="PROSITE" id="PS50006">
    <property type="entry name" value="FHA_DOMAIN"/>
    <property type="match status" value="1"/>
</dbReference>
<dbReference type="InterPro" id="IPR050923">
    <property type="entry name" value="Cell_Proc_Reg/RNA_Proc"/>
</dbReference>
<evidence type="ECO:0000259" key="2">
    <source>
        <dbReference type="PROSITE" id="PS50006"/>
    </source>
</evidence>
<dbReference type="InterPro" id="IPR000253">
    <property type="entry name" value="FHA_dom"/>
</dbReference>
<evidence type="ECO:0000313" key="4">
    <source>
        <dbReference type="Proteomes" id="UP000190102"/>
    </source>
</evidence>
<dbReference type="RefSeq" id="WP_078790082.1">
    <property type="nucleotide sequence ID" value="NZ_FUWR01000008.1"/>
</dbReference>
<dbReference type="EMBL" id="FUWR01000008">
    <property type="protein sequence ID" value="SJZ84162.1"/>
    <property type="molecule type" value="Genomic_DNA"/>
</dbReference>
<feature type="compositionally biased region" description="Polar residues" evidence="1">
    <location>
        <begin position="246"/>
        <end position="260"/>
    </location>
</feature>
<organism evidence="3 4">
    <name type="scientific">Trichlorobacter thiogenes</name>
    <dbReference type="NCBI Taxonomy" id="115783"/>
    <lineage>
        <taxon>Bacteria</taxon>
        <taxon>Pseudomonadati</taxon>
        <taxon>Thermodesulfobacteriota</taxon>
        <taxon>Desulfuromonadia</taxon>
        <taxon>Geobacterales</taxon>
        <taxon>Geobacteraceae</taxon>
        <taxon>Trichlorobacter</taxon>
    </lineage>
</organism>
<evidence type="ECO:0000313" key="3">
    <source>
        <dbReference type="EMBL" id="SJZ84162.1"/>
    </source>
</evidence>
<dbReference type="Gene3D" id="2.60.200.20">
    <property type="match status" value="1"/>
</dbReference>
<keyword evidence="4" id="KW-1185">Reference proteome</keyword>
<dbReference type="SMART" id="SM00240">
    <property type="entry name" value="FHA"/>
    <property type="match status" value="1"/>
</dbReference>
<dbReference type="OrthoDB" id="9782676at2"/>
<dbReference type="CDD" id="cd00060">
    <property type="entry name" value="FHA"/>
    <property type="match status" value="1"/>
</dbReference>
<feature type="region of interest" description="Disordered" evidence="1">
    <location>
        <begin position="241"/>
        <end position="260"/>
    </location>
</feature>
<dbReference type="Proteomes" id="UP000190102">
    <property type="component" value="Unassembled WGS sequence"/>
</dbReference>
<dbReference type="AlphaFoldDB" id="A0A1T4NYJ1"/>
<dbReference type="STRING" id="115783.SAMN02745119_01783"/>
<protein>
    <submittedName>
        <fullName evidence="3">FHA domain-containing protein</fullName>
    </submittedName>
</protein>
<dbReference type="PANTHER" id="PTHR23308">
    <property type="entry name" value="NUCLEAR INHIBITOR OF PROTEIN PHOSPHATASE-1"/>
    <property type="match status" value="1"/>
</dbReference>
<accession>A0A1T4NYJ1</accession>
<feature type="domain" description="FHA" evidence="2">
    <location>
        <begin position="288"/>
        <end position="336"/>
    </location>
</feature>
<dbReference type="InterPro" id="IPR008984">
    <property type="entry name" value="SMAD_FHA_dom_sf"/>
</dbReference>
<sequence>MQTTTTPAVNNCTLFCQQQVLAENLPFSHDQLKEVINRIYTESSSFTGYLKFISLASDDCYQLFLFFYKGAPYAAGRYAEGKPVIYSIQDLARQLVKSDQSSLFITLCETDPILLKCMLLFLQKEPDIKAPTTLIDFEYIAHQIDDAGKHAMIALRRENAFNYYFFKDGKCAQVYYADLAFQRPEGMTLEEEMLLYAFQPGDTILAYIYRDMNTTMSDDSKLYDKESLYTLLTVGYIKNKRKDDQGTTSPEETTDSKTGISESKASHVILAIESGPQAGARFMVILPCTIGRKDCDFILDDRLVSRRHAELKFVKNAVVIEDLQSKNGTKVNGTKVSSSKLTPNDLVSLGMINLRILSE</sequence>
<dbReference type="Pfam" id="PF00498">
    <property type="entry name" value="FHA"/>
    <property type="match status" value="1"/>
</dbReference>
<evidence type="ECO:0000256" key="1">
    <source>
        <dbReference type="SAM" id="MobiDB-lite"/>
    </source>
</evidence>
<reference evidence="4" key="1">
    <citation type="submission" date="2017-02" db="EMBL/GenBank/DDBJ databases">
        <authorList>
            <person name="Varghese N."/>
            <person name="Submissions S."/>
        </authorList>
    </citation>
    <scope>NUCLEOTIDE SEQUENCE [LARGE SCALE GENOMIC DNA]</scope>
    <source>
        <strain evidence="4">ATCC BAA-34</strain>
    </source>
</reference>
<dbReference type="SUPFAM" id="SSF49879">
    <property type="entry name" value="SMAD/FHA domain"/>
    <property type="match status" value="1"/>
</dbReference>